<keyword evidence="6" id="KW-0067">ATP-binding</keyword>
<gene>
    <name evidence="11" type="ORF">R5R35_008701</name>
</gene>
<dbReference type="PROSITE" id="PS00211">
    <property type="entry name" value="ABC_TRANSPORTER_1"/>
    <property type="match status" value="1"/>
</dbReference>
<evidence type="ECO:0000256" key="8">
    <source>
        <dbReference type="ARBA" id="ARBA00023136"/>
    </source>
</evidence>
<proteinExistence type="inferred from homology"/>
<evidence type="ECO:0000313" key="11">
    <source>
        <dbReference type="EMBL" id="KAK7861728.1"/>
    </source>
</evidence>
<dbReference type="InterPro" id="IPR050352">
    <property type="entry name" value="ABCG_transporters"/>
</dbReference>
<sequence>MESSGDVSPASLRPLTSSGLHESISQELDYFYQETQAGEGVGSLGAGAPQPPQGLTLTWRDVNVYARSHTGFFRRRTSQRRLVSDATGAVAPGGLTALMGGSGAGKSSLMAALAHRLPAGLTADGDIRVNGRPVGDFMHRLSGYMHQEDLFVAELTVREHLTFMARLRLDRRTRPAQRRRRVEQLLRQLGLLARADTRIGGGGAAGADGAKVLSGGERKRLAFATEMLTDPPLLFCDEPTTGLDAYSAHKLVHMMQRVALQGRTVLCTIHQPSSELFALFHQLVLVADGRVVFIGDAPSALDFFAGHGYRCPEAYNPAEFFMRALALTPGSEESSRVAIRRLCEHFAVSDAARRVDLTVRLQQRLGDAEEHKETCWERDHQTPPAALVLLLLLQRCALQIRRDSSVHTVRLIEKIAVALTAGLCYVGAAALTQSGVQAVQGALFILVTENTFSPMYGVLAHWPAERPLLARELRAGLYRPHLYYIAKQAAMLPGLVVEPVLFVLIMYWLVGLRPTFYAFAMSLLVVTITMNVATACGSFFGNAFESVSVAMAYLVPFDYALMITSGLFIKLSSLPPLVGWVRHASWFMYANEALSILQWDGVSNITCNTARPDLPCLSEGTQVLDQYSFLPQHLATDLWAMGTLYCTFHLLAYICLRWRASIS</sequence>
<keyword evidence="8 9" id="KW-0472">Membrane</keyword>
<evidence type="ECO:0000256" key="2">
    <source>
        <dbReference type="ARBA" id="ARBA00005814"/>
    </source>
</evidence>
<dbReference type="GO" id="GO:0140359">
    <property type="term" value="F:ABC-type transporter activity"/>
    <property type="evidence" value="ECO:0007669"/>
    <property type="project" value="InterPro"/>
</dbReference>
<dbReference type="AlphaFoldDB" id="A0AAN9VDH4"/>
<keyword evidence="3" id="KW-0813">Transport</keyword>
<dbReference type="InterPro" id="IPR043926">
    <property type="entry name" value="ABCG_dom"/>
</dbReference>
<dbReference type="GO" id="GO:0005886">
    <property type="term" value="C:plasma membrane"/>
    <property type="evidence" value="ECO:0007669"/>
    <property type="project" value="TreeGrafter"/>
</dbReference>
<dbReference type="InterPro" id="IPR003439">
    <property type="entry name" value="ABC_transporter-like_ATP-bd"/>
</dbReference>
<evidence type="ECO:0000256" key="7">
    <source>
        <dbReference type="ARBA" id="ARBA00022989"/>
    </source>
</evidence>
<protein>
    <recommendedName>
        <fullName evidence="10">ABC transporter domain-containing protein</fullName>
    </recommendedName>
</protein>
<evidence type="ECO:0000256" key="9">
    <source>
        <dbReference type="SAM" id="Phobius"/>
    </source>
</evidence>
<reference evidence="11 12" key="1">
    <citation type="submission" date="2024-03" db="EMBL/GenBank/DDBJ databases">
        <title>The genome assembly and annotation of the cricket Gryllus longicercus Weissman &amp; Gray.</title>
        <authorList>
            <person name="Szrajer S."/>
            <person name="Gray D."/>
            <person name="Ylla G."/>
        </authorList>
    </citation>
    <scope>NUCLEOTIDE SEQUENCE [LARGE SCALE GENOMIC DNA]</scope>
    <source>
        <strain evidence="11">DAG 2021-001</strain>
        <tissue evidence="11">Whole body minus gut</tissue>
    </source>
</reference>
<dbReference type="EMBL" id="JAZDUA010000303">
    <property type="protein sequence ID" value="KAK7861728.1"/>
    <property type="molecule type" value="Genomic_DNA"/>
</dbReference>
<dbReference type="Proteomes" id="UP001378592">
    <property type="component" value="Unassembled WGS sequence"/>
</dbReference>
<evidence type="ECO:0000313" key="12">
    <source>
        <dbReference type="Proteomes" id="UP001378592"/>
    </source>
</evidence>
<keyword evidence="5" id="KW-0547">Nucleotide-binding</keyword>
<evidence type="ECO:0000256" key="6">
    <source>
        <dbReference type="ARBA" id="ARBA00022840"/>
    </source>
</evidence>
<dbReference type="PANTHER" id="PTHR48041">
    <property type="entry name" value="ABC TRANSPORTER G FAMILY MEMBER 28"/>
    <property type="match status" value="1"/>
</dbReference>
<evidence type="ECO:0000259" key="10">
    <source>
        <dbReference type="PROSITE" id="PS50893"/>
    </source>
</evidence>
<keyword evidence="4 9" id="KW-0812">Transmembrane</keyword>
<dbReference type="Pfam" id="PF19055">
    <property type="entry name" value="ABC2_membrane_7"/>
    <property type="match status" value="1"/>
</dbReference>
<name>A0AAN9VDH4_9ORTH</name>
<evidence type="ECO:0000256" key="1">
    <source>
        <dbReference type="ARBA" id="ARBA00004141"/>
    </source>
</evidence>
<comment type="caution">
    <text evidence="11">The sequence shown here is derived from an EMBL/GenBank/DDBJ whole genome shotgun (WGS) entry which is preliminary data.</text>
</comment>
<keyword evidence="12" id="KW-1185">Reference proteome</keyword>
<dbReference type="PANTHER" id="PTHR48041:SF139">
    <property type="entry name" value="PROTEIN SCARLET"/>
    <property type="match status" value="1"/>
</dbReference>
<feature type="domain" description="ABC transporter" evidence="10">
    <location>
        <begin position="59"/>
        <end position="313"/>
    </location>
</feature>
<dbReference type="InterPro" id="IPR027417">
    <property type="entry name" value="P-loop_NTPase"/>
</dbReference>
<dbReference type="Pfam" id="PF00005">
    <property type="entry name" value="ABC_tran"/>
    <property type="match status" value="1"/>
</dbReference>
<evidence type="ECO:0000256" key="5">
    <source>
        <dbReference type="ARBA" id="ARBA00022741"/>
    </source>
</evidence>
<accession>A0AAN9VDH4</accession>
<keyword evidence="7 9" id="KW-1133">Transmembrane helix</keyword>
<evidence type="ECO:0000256" key="3">
    <source>
        <dbReference type="ARBA" id="ARBA00022448"/>
    </source>
</evidence>
<organism evidence="11 12">
    <name type="scientific">Gryllus longicercus</name>
    <dbReference type="NCBI Taxonomy" id="2509291"/>
    <lineage>
        <taxon>Eukaryota</taxon>
        <taxon>Metazoa</taxon>
        <taxon>Ecdysozoa</taxon>
        <taxon>Arthropoda</taxon>
        <taxon>Hexapoda</taxon>
        <taxon>Insecta</taxon>
        <taxon>Pterygota</taxon>
        <taxon>Neoptera</taxon>
        <taxon>Polyneoptera</taxon>
        <taxon>Orthoptera</taxon>
        <taxon>Ensifera</taxon>
        <taxon>Gryllidea</taxon>
        <taxon>Grylloidea</taxon>
        <taxon>Gryllidae</taxon>
        <taxon>Gryllinae</taxon>
        <taxon>Gryllus</taxon>
    </lineage>
</organism>
<dbReference type="InterPro" id="IPR017871">
    <property type="entry name" value="ABC_transporter-like_CS"/>
</dbReference>
<dbReference type="InterPro" id="IPR003593">
    <property type="entry name" value="AAA+_ATPase"/>
</dbReference>
<dbReference type="GO" id="GO:0005524">
    <property type="term" value="F:ATP binding"/>
    <property type="evidence" value="ECO:0007669"/>
    <property type="project" value="UniProtKB-KW"/>
</dbReference>
<dbReference type="SMART" id="SM00382">
    <property type="entry name" value="AAA"/>
    <property type="match status" value="1"/>
</dbReference>
<dbReference type="PROSITE" id="PS50893">
    <property type="entry name" value="ABC_TRANSPORTER_2"/>
    <property type="match status" value="1"/>
</dbReference>
<dbReference type="GO" id="GO:0030659">
    <property type="term" value="C:cytoplasmic vesicle membrane"/>
    <property type="evidence" value="ECO:0007669"/>
    <property type="project" value="TreeGrafter"/>
</dbReference>
<feature type="transmembrane region" description="Helical" evidence="9">
    <location>
        <begin position="516"/>
        <end position="540"/>
    </location>
</feature>
<comment type="similarity">
    <text evidence="2">Belongs to the ABC transporter superfamily. ABCG family. Eye pigment precursor importer (TC 3.A.1.204) subfamily.</text>
</comment>
<evidence type="ECO:0000256" key="4">
    <source>
        <dbReference type="ARBA" id="ARBA00022692"/>
    </source>
</evidence>
<dbReference type="InterPro" id="IPR013525">
    <property type="entry name" value="ABC2_TM"/>
</dbReference>
<dbReference type="Gene3D" id="3.40.50.300">
    <property type="entry name" value="P-loop containing nucleotide triphosphate hydrolases"/>
    <property type="match status" value="1"/>
</dbReference>
<dbReference type="Pfam" id="PF01061">
    <property type="entry name" value="ABC2_membrane"/>
    <property type="match status" value="1"/>
</dbReference>
<comment type="subcellular location">
    <subcellularLocation>
        <location evidence="1">Membrane</location>
        <topology evidence="1">Multi-pass membrane protein</topology>
    </subcellularLocation>
</comment>
<dbReference type="SUPFAM" id="SSF52540">
    <property type="entry name" value="P-loop containing nucleoside triphosphate hydrolases"/>
    <property type="match status" value="1"/>
</dbReference>
<feature type="transmembrane region" description="Helical" evidence="9">
    <location>
        <begin position="489"/>
        <end position="510"/>
    </location>
</feature>
<dbReference type="GO" id="GO:0016887">
    <property type="term" value="F:ATP hydrolysis activity"/>
    <property type="evidence" value="ECO:0007669"/>
    <property type="project" value="InterPro"/>
</dbReference>